<comment type="similarity">
    <text evidence="1">Belongs to the cyclophilin-type PPIase family.</text>
</comment>
<sequence>SLKALGGVAIYGSTFADESFRLKHLGAGWVSMANTGPDTNSSQFFVTLARAPWLDGKHVVFGKVLEGMSALMFQIILVEIKCQNNSSLTFSVTDIFM</sequence>
<dbReference type="GO" id="GO:0003755">
    <property type="term" value="F:peptidyl-prolyl cis-trans isomerase activity"/>
    <property type="evidence" value="ECO:0007669"/>
    <property type="project" value="UniProtKB-UniRule"/>
</dbReference>
<dbReference type="AlphaFoldDB" id="A0A671N0J6"/>
<protein>
    <recommendedName>
        <fullName evidence="1">Peptidyl-prolyl cis-trans isomerase</fullName>
        <shortName evidence="1">PPIase</shortName>
        <ecNumber evidence="1">5.2.1.8</ecNumber>
    </recommendedName>
</protein>
<dbReference type="PROSITE" id="PS50072">
    <property type="entry name" value="CSA_PPIASE_2"/>
    <property type="match status" value="1"/>
</dbReference>
<dbReference type="GO" id="GO:0006457">
    <property type="term" value="P:protein folding"/>
    <property type="evidence" value="ECO:0007669"/>
    <property type="project" value="TreeGrafter"/>
</dbReference>
<reference evidence="3" key="1">
    <citation type="submission" date="2025-08" db="UniProtKB">
        <authorList>
            <consortium name="Ensembl"/>
        </authorList>
    </citation>
    <scope>IDENTIFICATION</scope>
</reference>
<keyword evidence="1" id="KW-0697">Rotamase</keyword>
<dbReference type="EC" id="5.2.1.8" evidence="1"/>
<dbReference type="PANTHER" id="PTHR11071">
    <property type="entry name" value="PEPTIDYL-PROLYL CIS-TRANS ISOMERASE"/>
    <property type="match status" value="1"/>
</dbReference>
<feature type="domain" description="PPIase cyclophilin-type" evidence="2">
    <location>
        <begin position="1"/>
        <end position="71"/>
    </location>
</feature>
<dbReference type="Pfam" id="PF00160">
    <property type="entry name" value="Pro_isomerase"/>
    <property type="match status" value="1"/>
</dbReference>
<comment type="catalytic activity">
    <reaction evidence="1">
        <text>[protein]-peptidylproline (omega=180) = [protein]-peptidylproline (omega=0)</text>
        <dbReference type="Rhea" id="RHEA:16237"/>
        <dbReference type="Rhea" id="RHEA-COMP:10747"/>
        <dbReference type="Rhea" id="RHEA-COMP:10748"/>
        <dbReference type="ChEBI" id="CHEBI:83833"/>
        <dbReference type="ChEBI" id="CHEBI:83834"/>
        <dbReference type="EC" id="5.2.1.8"/>
    </reaction>
</comment>
<proteinExistence type="inferred from homology"/>
<comment type="function">
    <text evidence="1">PPIases accelerate the folding of proteins. It catalyzes the cis-trans isomerization of proline imidic peptide bonds in oligopeptides.</text>
</comment>
<dbReference type="Ensembl" id="ENSSANT00000041861.1">
    <property type="protein sequence ID" value="ENSSANP00000039346.1"/>
    <property type="gene ID" value="ENSSANG00000019981.1"/>
</dbReference>
<keyword evidence="1" id="KW-0413">Isomerase</keyword>
<evidence type="ECO:0000259" key="2">
    <source>
        <dbReference type="PROSITE" id="PS50072"/>
    </source>
</evidence>
<dbReference type="InterPro" id="IPR002130">
    <property type="entry name" value="Cyclophilin-type_PPIase_dom"/>
</dbReference>
<dbReference type="InterPro" id="IPR029000">
    <property type="entry name" value="Cyclophilin-like_dom_sf"/>
</dbReference>
<dbReference type="SUPFAM" id="SSF50891">
    <property type="entry name" value="Cyclophilin-like"/>
    <property type="match status" value="1"/>
</dbReference>
<name>A0A671N0J6_9TELE</name>
<evidence type="ECO:0000313" key="3">
    <source>
        <dbReference type="Ensembl" id="ENSSANP00000039346.1"/>
    </source>
</evidence>
<dbReference type="Proteomes" id="UP000472260">
    <property type="component" value="Unassembled WGS sequence"/>
</dbReference>
<keyword evidence="4" id="KW-1185">Reference proteome</keyword>
<evidence type="ECO:0000313" key="4">
    <source>
        <dbReference type="Proteomes" id="UP000472260"/>
    </source>
</evidence>
<reference evidence="3" key="2">
    <citation type="submission" date="2025-09" db="UniProtKB">
        <authorList>
            <consortium name="Ensembl"/>
        </authorList>
    </citation>
    <scope>IDENTIFICATION</scope>
</reference>
<dbReference type="GO" id="GO:0016018">
    <property type="term" value="F:cyclosporin A binding"/>
    <property type="evidence" value="ECO:0007669"/>
    <property type="project" value="TreeGrafter"/>
</dbReference>
<dbReference type="GO" id="GO:0005737">
    <property type="term" value="C:cytoplasm"/>
    <property type="evidence" value="ECO:0007669"/>
    <property type="project" value="TreeGrafter"/>
</dbReference>
<dbReference type="PRINTS" id="PR00153">
    <property type="entry name" value="CSAPPISMRASE"/>
</dbReference>
<evidence type="ECO:0000256" key="1">
    <source>
        <dbReference type="RuleBase" id="RU363019"/>
    </source>
</evidence>
<accession>A0A671N0J6</accession>
<dbReference type="Gene3D" id="2.40.100.10">
    <property type="entry name" value="Cyclophilin-like"/>
    <property type="match status" value="1"/>
</dbReference>
<organism evidence="3 4">
    <name type="scientific">Sinocyclocheilus anshuiensis</name>
    <dbReference type="NCBI Taxonomy" id="1608454"/>
    <lineage>
        <taxon>Eukaryota</taxon>
        <taxon>Metazoa</taxon>
        <taxon>Chordata</taxon>
        <taxon>Craniata</taxon>
        <taxon>Vertebrata</taxon>
        <taxon>Euteleostomi</taxon>
        <taxon>Actinopterygii</taxon>
        <taxon>Neopterygii</taxon>
        <taxon>Teleostei</taxon>
        <taxon>Ostariophysi</taxon>
        <taxon>Cypriniformes</taxon>
        <taxon>Cyprinidae</taxon>
        <taxon>Cyprininae</taxon>
        <taxon>Sinocyclocheilus</taxon>
    </lineage>
</organism>
<dbReference type="PANTHER" id="PTHR11071:SF11">
    <property type="entry name" value="PEPTIDYL-PROLYL CIS-TRANS ISOMERASE C"/>
    <property type="match status" value="1"/>
</dbReference>